<name>A0A0G0BFY5_9BACT</name>
<dbReference type="SUPFAM" id="SSF49265">
    <property type="entry name" value="Fibronectin type III"/>
    <property type="match status" value="1"/>
</dbReference>
<reference evidence="3 4" key="1">
    <citation type="journal article" date="2015" name="Nature">
        <title>rRNA introns, odd ribosomes, and small enigmatic genomes across a large radiation of phyla.</title>
        <authorList>
            <person name="Brown C.T."/>
            <person name="Hug L.A."/>
            <person name="Thomas B.C."/>
            <person name="Sharon I."/>
            <person name="Castelle C.J."/>
            <person name="Singh A."/>
            <person name="Wilkins M.J."/>
            <person name="Williams K.H."/>
            <person name="Banfield J.F."/>
        </authorList>
    </citation>
    <scope>NUCLEOTIDE SEQUENCE [LARGE SCALE GENOMIC DNA]</scope>
</reference>
<protein>
    <submittedName>
        <fullName evidence="3">Fibronectin type III domain protein</fullName>
    </submittedName>
</protein>
<evidence type="ECO:0000259" key="2">
    <source>
        <dbReference type="SMART" id="SM00060"/>
    </source>
</evidence>
<feature type="domain" description="Fibronectin type-III" evidence="2">
    <location>
        <begin position="180"/>
        <end position="262"/>
    </location>
</feature>
<evidence type="ECO:0000256" key="1">
    <source>
        <dbReference type="SAM" id="Phobius"/>
    </source>
</evidence>
<dbReference type="EMBL" id="LBOG01000006">
    <property type="protein sequence ID" value="KKP29982.1"/>
    <property type="molecule type" value="Genomic_DNA"/>
</dbReference>
<evidence type="ECO:0000313" key="3">
    <source>
        <dbReference type="EMBL" id="KKP29982.1"/>
    </source>
</evidence>
<dbReference type="AlphaFoldDB" id="A0A0G0BFY5"/>
<dbReference type="Gene3D" id="2.60.40.10">
    <property type="entry name" value="Immunoglobulins"/>
    <property type="match status" value="1"/>
</dbReference>
<comment type="caution">
    <text evidence="3">The sequence shown here is derived from an EMBL/GenBank/DDBJ whole genome shotgun (WGS) entry which is preliminary data.</text>
</comment>
<keyword evidence="1" id="KW-0812">Transmembrane</keyword>
<proteinExistence type="predicted"/>
<feature type="transmembrane region" description="Helical" evidence="1">
    <location>
        <begin position="426"/>
        <end position="443"/>
    </location>
</feature>
<sequence length="450" mass="51110">MSGVPKRQNKILRLFVSFGILFSINIYIPVINAQTNSIQVDLGVSGCNNNGICESDESLLSCPSDCTPPPPPPNDGVPGIIYPDISIIDLKIEPDFTKATISWKSSIGTRSTIKWGETAELKEGTLSSIVFDINHKAELINLKSGTLYYFSIESQSANGKINIYPTNYFFTKFLKDTSLPLSPRNVKTSADISGINITWENPPDENFLYVRIMRHEDRLRGDPTLGKLIYEGTKEKFLDKNVIAGKKYYYVLFARDNQKRFSGGVGVSQIAYSDKEIDEETKKEELEETTTETLETEIKTTENFFVHQYNQIVELLTDIKSITIDKNKNTVIDTNVKTFSDDLIIVTNEKGEVIGQYLFSFNSDSGRYEGVIPPLEKSETYTIKIYRYKENILTKINEGSLFVEEKTTQENQNPPQKITGILYKNYIYILILLLTLLLLLVYLKKKHKNQ</sequence>
<evidence type="ECO:0000313" key="4">
    <source>
        <dbReference type="Proteomes" id="UP000034934"/>
    </source>
</evidence>
<feature type="transmembrane region" description="Helical" evidence="1">
    <location>
        <begin position="12"/>
        <end position="30"/>
    </location>
</feature>
<dbReference type="InterPro" id="IPR003961">
    <property type="entry name" value="FN3_dom"/>
</dbReference>
<feature type="domain" description="Fibronectin type-III" evidence="2">
    <location>
        <begin position="83"/>
        <end position="161"/>
    </location>
</feature>
<organism evidence="3 4">
    <name type="scientific">Candidatus Nomurabacteria bacterium GW2011_GWF1_31_48</name>
    <dbReference type="NCBI Taxonomy" id="1618767"/>
    <lineage>
        <taxon>Bacteria</taxon>
        <taxon>Candidatus Nomuraibacteriota</taxon>
    </lineage>
</organism>
<dbReference type="SMART" id="SM00060">
    <property type="entry name" value="FN3"/>
    <property type="match status" value="2"/>
</dbReference>
<dbReference type="InterPro" id="IPR013783">
    <property type="entry name" value="Ig-like_fold"/>
</dbReference>
<accession>A0A0G0BFY5</accession>
<keyword evidence="1" id="KW-0472">Membrane</keyword>
<dbReference type="InterPro" id="IPR036116">
    <property type="entry name" value="FN3_sf"/>
</dbReference>
<gene>
    <name evidence="3" type="ORF">UR19_C0006G0045</name>
</gene>
<dbReference type="Proteomes" id="UP000034934">
    <property type="component" value="Unassembled WGS sequence"/>
</dbReference>
<keyword evidence="1" id="KW-1133">Transmembrane helix</keyword>